<comment type="caution">
    <text evidence="3">The sequence shown here is derived from an EMBL/GenBank/DDBJ whole genome shotgun (WGS) entry which is preliminary data.</text>
</comment>
<keyword evidence="1" id="KW-0472">Membrane</keyword>
<protein>
    <recommendedName>
        <fullName evidence="5">Cobalt transporter</fullName>
    </recommendedName>
</protein>
<keyword evidence="4" id="KW-1185">Reference proteome</keyword>
<evidence type="ECO:0000256" key="2">
    <source>
        <dbReference type="SAM" id="SignalP"/>
    </source>
</evidence>
<keyword evidence="1" id="KW-0812">Transmembrane</keyword>
<feature type="signal peptide" evidence="2">
    <location>
        <begin position="1"/>
        <end position="23"/>
    </location>
</feature>
<dbReference type="EMBL" id="JBHUIT010000031">
    <property type="protein sequence ID" value="MFD2257805.1"/>
    <property type="molecule type" value="Genomic_DNA"/>
</dbReference>
<evidence type="ECO:0000313" key="3">
    <source>
        <dbReference type="EMBL" id="MFD2257805.1"/>
    </source>
</evidence>
<evidence type="ECO:0000256" key="1">
    <source>
        <dbReference type="SAM" id="Phobius"/>
    </source>
</evidence>
<feature type="chain" id="PRO_5046008509" description="Cobalt transporter" evidence="2">
    <location>
        <begin position="24"/>
        <end position="89"/>
    </location>
</feature>
<keyword evidence="1" id="KW-1133">Transmembrane helix</keyword>
<proteinExistence type="predicted"/>
<reference evidence="4" key="1">
    <citation type="journal article" date="2019" name="Int. J. Syst. Evol. Microbiol.">
        <title>The Global Catalogue of Microorganisms (GCM) 10K type strain sequencing project: providing services to taxonomists for standard genome sequencing and annotation.</title>
        <authorList>
            <consortium name="The Broad Institute Genomics Platform"/>
            <consortium name="The Broad Institute Genome Sequencing Center for Infectious Disease"/>
            <person name="Wu L."/>
            <person name="Ma J."/>
        </authorList>
    </citation>
    <scope>NUCLEOTIDE SEQUENCE [LARGE SCALE GENOMIC DNA]</scope>
    <source>
        <strain evidence="4">CGMCC 4.7106</strain>
    </source>
</reference>
<dbReference type="Proteomes" id="UP001597375">
    <property type="component" value="Unassembled WGS sequence"/>
</dbReference>
<name>A0ABW5DBH1_9BACT</name>
<sequence length="89" mass="9495">MNRNSSRAAVLGLFLSSAAIVSAHPGPPGHYHPYEVDEFDEPVTEFSAKPLESDFDLGGLLVLTGVAACLGFAFFQKDGGIWSDATSRH</sequence>
<organism evidence="3 4">
    <name type="scientific">Luteolibacter algae</name>
    <dbReference type="NCBI Taxonomy" id="454151"/>
    <lineage>
        <taxon>Bacteria</taxon>
        <taxon>Pseudomonadati</taxon>
        <taxon>Verrucomicrobiota</taxon>
        <taxon>Verrucomicrobiia</taxon>
        <taxon>Verrucomicrobiales</taxon>
        <taxon>Verrucomicrobiaceae</taxon>
        <taxon>Luteolibacter</taxon>
    </lineage>
</organism>
<evidence type="ECO:0000313" key="4">
    <source>
        <dbReference type="Proteomes" id="UP001597375"/>
    </source>
</evidence>
<keyword evidence="2" id="KW-0732">Signal</keyword>
<accession>A0ABW5DBH1</accession>
<evidence type="ECO:0008006" key="5">
    <source>
        <dbReference type="Google" id="ProtNLM"/>
    </source>
</evidence>
<gene>
    <name evidence="3" type="ORF">ACFSSA_14075</name>
</gene>
<feature type="transmembrane region" description="Helical" evidence="1">
    <location>
        <begin position="57"/>
        <end position="75"/>
    </location>
</feature>